<feature type="repeat" description="WD" evidence="3">
    <location>
        <begin position="117"/>
        <end position="151"/>
    </location>
</feature>
<dbReference type="PANTHER" id="PTHR18763:SF0">
    <property type="entry name" value="WD REPEAT-CONTAINING PROTEIN 18"/>
    <property type="match status" value="1"/>
</dbReference>
<gene>
    <name evidence="5" type="ORF">OLUC0939_LOCUS5764</name>
</gene>
<evidence type="ECO:0000256" key="2">
    <source>
        <dbReference type="ARBA" id="ARBA00022737"/>
    </source>
</evidence>
<dbReference type="InterPro" id="IPR015943">
    <property type="entry name" value="WD40/YVTN_repeat-like_dom_sf"/>
</dbReference>
<dbReference type="PANTHER" id="PTHR18763">
    <property type="entry name" value="WD-REPEAT PROTEIN 18"/>
    <property type="match status" value="1"/>
</dbReference>
<dbReference type="InterPro" id="IPR020472">
    <property type="entry name" value="WD40_PAC1"/>
</dbReference>
<dbReference type="InterPro" id="IPR036322">
    <property type="entry name" value="WD40_repeat_dom_sf"/>
</dbReference>
<keyword evidence="1 3" id="KW-0853">WD repeat</keyword>
<dbReference type="InterPro" id="IPR001680">
    <property type="entry name" value="WD40_rpt"/>
</dbReference>
<dbReference type="PROSITE" id="PS50294">
    <property type="entry name" value="WD_REPEATS_REGION"/>
    <property type="match status" value="2"/>
</dbReference>
<keyword evidence="2" id="KW-0677">Repeat</keyword>
<dbReference type="GO" id="GO:0006364">
    <property type="term" value="P:rRNA processing"/>
    <property type="evidence" value="ECO:0007669"/>
    <property type="project" value="TreeGrafter"/>
</dbReference>
<feature type="repeat" description="WD" evidence="3">
    <location>
        <begin position="271"/>
        <end position="312"/>
    </location>
</feature>
<dbReference type="GO" id="GO:0120330">
    <property type="term" value="C:rixosome complex"/>
    <property type="evidence" value="ECO:0007669"/>
    <property type="project" value="TreeGrafter"/>
</dbReference>
<accession>A0A7R9T4Q3</accession>
<keyword evidence="4" id="KW-0175">Coiled coil</keyword>
<dbReference type="PROSITE" id="PS00678">
    <property type="entry name" value="WD_REPEATS_1"/>
    <property type="match status" value="1"/>
</dbReference>
<feature type="coiled-coil region" evidence="4">
    <location>
        <begin position="412"/>
        <end position="439"/>
    </location>
</feature>
<proteinExistence type="predicted"/>
<dbReference type="GO" id="GO:0005656">
    <property type="term" value="C:nuclear pre-replicative complex"/>
    <property type="evidence" value="ECO:0007669"/>
    <property type="project" value="TreeGrafter"/>
</dbReference>
<organism evidence="5">
    <name type="scientific">Ostreococcus sp. 'lucimarinus'</name>
    <dbReference type="NCBI Taxonomy" id="242159"/>
    <lineage>
        <taxon>Eukaryota</taxon>
        <taxon>Viridiplantae</taxon>
        <taxon>Chlorophyta</taxon>
        <taxon>Mamiellophyceae</taxon>
        <taxon>Mamiellales</taxon>
        <taxon>Bathycoccaceae</taxon>
        <taxon>Ostreococcus</taxon>
    </lineage>
</organism>
<dbReference type="GO" id="GO:0006261">
    <property type="term" value="P:DNA-templated DNA replication"/>
    <property type="evidence" value="ECO:0007669"/>
    <property type="project" value="TreeGrafter"/>
</dbReference>
<dbReference type="Pfam" id="PF00400">
    <property type="entry name" value="WD40"/>
    <property type="match status" value="3"/>
</dbReference>
<dbReference type="Gene3D" id="2.130.10.10">
    <property type="entry name" value="YVTN repeat-like/Quinoprotein amine dehydrogenase"/>
    <property type="match status" value="2"/>
</dbReference>
<dbReference type="PRINTS" id="PR00320">
    <property type="entry name" value="GPROTEINBRPT"/>
</dbReference>
<evidence type="ECO:0000256" key="4">
    <source>
        <dbReference type="SAM" id="Coils"/>
    </source>
</evidence>
<dbReference type="PROSITE" id="PS50082">
    <property type="entry name" value="WD_REPEATS_2"/>
    <property type="match status" value="2"/>
</dbReference>
<dbReference type="SUPFAM" id="SSF50978">
    <property type="entry name" value="WD40 repeat-like"/>
    <property type="match status" value="1"/>
</dbReference>
<evidence type="ECO:0000256" key="3">
    <source>
        <dbReference type="PROSITE-ProRule" id="PRU00221"/>
    </source>
</evidence>
<reference evidence="5" key="1">
    <citation type="submission" date="2021-01" db="EMBL/GenBank/DDBJ databases">
        <authorList>
            <person name="Corre E."/>
            <person name="Pelletier E."/>
            <person name="Niang G."/>
            <person name="Scheremetjew M."/>
            <person name="Finn R."/>
            <person name="Kale V."/>
            <person name="Holt S."/>
            <person name="Cochrane G."/>
            <person name="Meng A."/>
            <person name="Brown T."/>
            <person name="Cohen L."/>
        </authorList>
    </citation>
    <scope>NUCLEOTIDE SEQUENCE</scope>
    <source>
        <strain evidence="5">Clade-A-BCC118000</strain>
    </source>
</reference>
<sequence length="448" mass="46581">MATSALDDVVLIASAAKDSHIVAFDARTGAVVKQYVAKDGAAALCVSNCERIIAIAPDKRAMTTHGVDKESLERASVLPERPSAVCASRDGAYVASGSASGTCAVWEARSGRLLARFKAHFKGVTTMTFTPCGSALVTGGEDGAVHAWRVSALCDDGGAGTRANAWRSWTEHALGVSGVTCGSVAGAGGDVSVVSCSADRTCKIYSLGNGTTLRQVRCPTALTCCALDACEATLYAGGVDGRVFEIPLNGAPSVAASLDGGIDARDGMVALVGHSKKLVSVRCSSDGNSIISASEDGTARVWDVASRQTLHILRHPKAPISDIALIPRSRYSGQGRGDYGADRKRAKTLPAPTFSKFLIGPGDRSGLKPWQGTSVSISGISKKRAVDASQTVVRDDAPTTSGAVDDDARAALAKKSTELDRARAEVEEWKKLYGDLKSLVDRQLVDAP</sequence>
<evidence type="ECO:0000313" key="5">
    <source>
        <dbReference type="EMBL" id="CAD8225024.1"/>
    </source>
</evidence>
<evidence type="ECO:0000256" key="1">
    <source>
        <dbReference type="ARBA" id="ARBA00022574"/>
    </source>
</evidence>
<dbReference type="SMART" id="SM00320">
    <property type="entry name" value="WD40"/>
    <property type="match status" value="5"/>
</dbReference>
<dbReference type="InterPro" id="IPR019775">
    <property type="entry name" value="WD40_repeat_CS"/>
</dbReference>
<dbReference type="EMBL" id="HBDX01006723">
    <property type="protein sequence ID" value="CAD8225024.1"/>
    <property type="molecule type" value="Transcribed_RNA"/>
</dbReference>
<dbReference type="AlphaFoldDB" id="A0A7R9T4Q3"/>
<protein>
    <submittedName>
        <fullName evidence="5">Uncharacterized protein</fullName>
    </submittedName>
</protein>
<name>A0A7R9T4Q3_9CHLO</name>
<dbReference type="InterPro" id="IPR045227">
    <property type="entry name" value="WDR18/Ipi3/RID3"/>
</dbReference>